<dbReference type="InterPro" id="IPR015408">
    <property type="entry name" value="Znf_Mcm10/DnaG"/>
</dbReference>
<evidence type="ECO:0000256" key="1">
    <source>
        <dbReference type="ARBA" id="ARBA00004123"/>
    </source>
</evidence>
<comment type="subcellular location">
    <subcellularLocation>
        <location evidence="1">Nucleus</location>
    </subcellularLocation>
</comment>
<evidence type="ECO:0000256" key="7">
    <source>
        <dbReference type="ARBA" id="ARBA00023242"/>
    </source>
</evidence>
<comment type="caution">
    <text evidence="11">The sequence shown here is derived from an EMBL/GenBank/DDBJ whole genome shotgun (WGS) entry which is preliminary data.</text>
</comment>
<dbReference type="Proteomes" id="UP000813444">
    <property type="component" value="Unassembled WGS sequence"/>
</dbReference>
<sequence>MAPAPPSDEPHWPPRSPHEALISSPGGRAKYQRMLSQGSPSPTRTRLSRPLSGLTGVGRNIMMEIDQDIEEDEETLQLKLQEIQARLRLKKLQKAKALELADDTANSSKASAASETERRHAGHGMKPEDNAPSRSASAVEVPASPVRRNQALIPQQSPSKLLGIDKGLTAKDISLKRAPSLKRGQFGGAKATEGYPRRGAAADSQAEPSRPLSFNERLALARNEASSQAERQERIQKIRTNAFNIGEEELERFKLNAVDIPDEPLAAPIFTREDIVSRTRTNEGNAYSRSLAPTNTTNASSTSTSTSRNAIGQASDATGGAFESFSGFHLSRRILPHNVLSRHVSGAKMFSMQQLLKQVKAPNFALPDVEQDIVVFGIVAKKSEPRSHKQGAGKAGADPAKYMVINIVDLKFELDLFLFKSGFTRYWKMTEGTVIGILNPQVMPPPPGREDTGRFSLVINSDANTILELGVARDLGFCQSVKKDGSQCGSWVNQKKTHYCEYHSNIALQKSRSKRIELNSHDFAMMNGGGSGKRPGVQEVHQPRRPKTTDYDRETQTHWFATKSMSTADLIDGKDHDLAHIKERQEFVKRSLEAREKERDIIKKLGRIGDAAGKEYMQRAGRDASTSLDATDEQASTEAEPAVTAESLGLLDRQQAIHLSPIKRKRVESSQAGSVSSNGAKGGFGWGTNLRDKLSRMKDGEKLRKDSDPPVHKKTRFVTEKGIREAGRESLGLDMASRQVTFDDDDDDELLIVR</sequence>
<dbReference type="GO" id="GO:0006270">
    <property type="term" value="P:DNA replication initiation"/>
    <property type="evidence" value="ECO:0007669"/>
    <property type="project" value="InterPro"/>
</dbReference>
<evidence type="ECO:0000256" key="5">
    <source>
        <dbReference type="ARBA" id="ARBA00022771"/>
    </source>
</evidence>
<keyword evidence="7" id="KW-0539">Nucleus</keyword>
<evidence type="ECO:0000256" key="4">
    <source>
        <dbReference type="ARBA" id="ARBA00022723"/>
    </source>
</evidence>
<feature type="region of interest" description="Disordered" evidence="8">
    <location>
        <begin position="664"/>
        <end position="691"/>
    </location>
</feature>
<feature type="region of interest" description="Disordered" evidence="8">
    <location>
        <begin position="527"/>
        <end position="552"/>
    </location>
</feature>
<dbReference type="GO" id="GO:0043596">
    <property type="term" value="C:nuclear replication fork"/>
    <property type="evidence" value="ECO:0007669"/>
    <property type="project" value="TreeGrafter"/>
</dbReference>
<protein>
    <recommendedName>
        <fullName evidence="13">Zinc finger Mcm10/DnaG-type domain-containing protein</fullName>
    </recommendedName>
</protein>
<dbReference type="Pfam" id="PF22379">
    <property type="entry name" value="OB_MCM10"/>
    <property type="match status" value="1"/>
</dbReference>
<feature type="domain" description="MCM10 OB-fold" evidence="10">
    <location>
        <begin position="325"/>
        <end position="461"/>
    </location>
</feature>
<feature type="compositionally biased region" description="Basic and acidic residues" evidence="8">
    <location>
        <begin position="8"/>
        <end position="18"/>
    </location>
</feature>
<feature type="domain" description="Zinc finger Mcm10/DnaG-type" evidence="9">
    <location>
        <begin position="470"/>
        <end position="515"/>
    </location>
</feature>
<evidence type="ECO:0000259" key="9">
    <source>
        <dbReference type="Pfam" id="PF09329"/>
    </source>
</evidence>
<keyword evidence="5" id="KW-0863">Zinc-finger</keyword>
<proteinExistence type="inferred from homology"/>
<evidence type="ECO:0000256" key="2">
    <source>
        <dbReference type="ARBA" id="ARBA00009679"/>
    </source>
</evidence>
<dbReference type="GO" id="GO:0003697">
    <property type="term" value="F:single-stranded DNA binding"/>
    <property type="evidence" value="ECO:0007669"/>
    <property type="project" value="InterPro"/>
</dbReference>
<feature type="region of interest" description="Disordered" evidence="8">
    <location>
        <begin position="98"/>
        <end position="142"/>
    </location>
</feature>
<reference evidence="11" key="1">
    <citation type="journal article" date="2021" name="Nat. Commun.">
        <title>Genetic determinants of endophytism in the Arabidopsis root mycobiome.</title>
        <authorList>
            <person name="Mesny F."/>
            <person name="Miyauchi S."/>
            <person name="Thiergart T."/>
            <person name="Pickel B."/>
            <person name="Atanasova L."/>
            <person name="Karlsson M."/>
            <person name="Huettel B."/>
            <person name="Barry K.W."/>
            <person name="Haridas S."/>
            <person name="Chen C."/>
            <person name="Bauer D."/>
            <person name="Andreopoulos W."/>
            <person name="Pangilinan J."/>
            <person name="LaButti K."/>
            <person name="Riley R."/>
            <person name="Lipzen A."/>
            <person name="Clum A."/>
            <person name="Drula E."/>
            <person name="Henrissat B."/>
            <person name="Kohler A."/>
            <person name="Grigoriev I.V."/>
            <person name="Martin F.M."/>
            <person name="Hacquard S."/>
        </authorList>
    </citation>
    <scope>NUCLEOTIDE SEQUENCE</scope>
    <source>
        <strain evidence="11">MPI-CAGE-CH-0235</strain>
    </source>
</reference>
<comment type="similarity">
    <text evidence="2">Belongs to the MCM10 family.</text>
</comment>
<dbReference type="GO" id="GO:0008270">
    <property type="term" value="F:zinc ion binding"/>
    <property type="evidence" value="ECO:0007669"/>
    <property type="project" value="UniProtKB-KW"/>
</dbReference>
<feature type="region of interest" description="Disordered" evidence="8">
    <location>
        <begin position="280"/>
        <end position="312"/>
    </location>
</feature>
<dbReference type="AlphaFoldDB" id="A0A8K0SM35"/>
<accession>A0A8K0SM35</accession>
<dbReference type="FunFam" id="2.40.50.140:FF:000174">
    <property type="entry name" value="DNA replication licensing factor mcm10"/>
    <property type="match status" value="1"/>
</dbReference>
<dbReference type="Gene3D" id="2.40.50.140">
    <property type="entry name" value="Nucleic acid-binding proteins"/>
    <property type="match status" value="1"/>
</dbReference>
<feature type="compositionally biased region" description="Low complexity" evidence="8">
    <location>
        <begin position="290"/>
        <end position="310"/>
    </location>
</feature>
<dbReference type="OrthoDB" id="273123at2759"/>
<keyword evidence="12" id="KW-1185">Reference proteome</keyword>
<evidence type="ECO:0000313" key="11">
    <source>
        <dbReference type="EMBL" id="KAH7312336.1"/>
    </source>
</evidence>
<dbReference type="Pfam" id="PF09329">
    <property type="entry name" value="zf-primase"/>
    <property type="match status" value="1"/>
</dbReference>
<feature type="compositionally biased region" description="Polar residues" evidence="8">
    <location>
        <begin position="624"/>
        <end position="637"/>
    </location>
</feature>
<feature type="region of interest" description="Disordered" evidence="8">
    <location>
        <begin position="184"/>
        <end position="211"/>
    </location>
</feature>
<dbReference type="InterPro" id="IPR040184">
    <property type="entry name" value="Mcm10"/>
</dbReference>
<gene>
    <name evidence="11" type="ORF">B0I35DRAFT_452324</name>
</gene>
<evidence type="ECO:0000259" key="10">
    <source>
        <dbReference type="Pfam" id="PF22379"/>
    </source>
</evidence>
<evidence type="ECO:0008006" key="13">
    <source>
        <dbReference type="Google" id="ProtNLM"/>
    </source>
</evidence>
<feature type="region of interest" description="Disordered" evidence="8">
    <location>
        <begin position="617"/>
        <end position="647"/>
    </location>
</feature>
<dbReference type="PANTHER" id="PTHR13454:SF11">
    <property type="entry name" value="PROTEIN MCM10 HOMOLOG"/>
    <property type="match status" value="1"/>
</dbReference>
<dbReference type="GO" id="GO:0003688">
    <property type="term" value="F:DNA replication origin binding"/>
    <property type="evidence" value="ECO:0007669"/>
    <property type="project" value="TreeGrafter"/>
</dbReference>
<keyword evidence="3" id="KW-0235">DNA replication</keyword>
<feature type="compositionally biased region" description="Basic and acidic residues" evidence="8">
    <location>
        <begin position="115"/>
        <end position="131"/>
    </location>
</feature>
<evidence type="ECO:0000313" key="12">
    <source>
        <dbReference type="Proteomes" id="UP000813444"/>
    </source>
</evidence>
<dbReference type="EMBL" id="JAGPNK010000010">
    <property type="protein sequence ID" value="KAH7312336.1"/>
    <property type="molecule type" value="Genomic_DNA"/>
</dbReference>
<evidence type="ECO:0000256" key="8">
    <source>
        <dbReference type="SAM" id="MobiDB-lite"/>
    </source>
</evidence>
<organism evidence="11 12">
    <name type="scientific">Stachybotrys elegans</name>
    <dbReference type="NCBI Taxonomy" id="80388"/>
    <lineage>
        <taxon>Eukaryota</taxon>
        <taxon>Fungi</taxon>
        <taxon>Dikarya</taxon>
        <taxon>Ascomycota</taxon>
        <taxon>Pezizomycotina</taxon>
        <taxon>Sordariomycetes</taxon>
        <taxon>Hypocreomycetidae</taxon>
        <taxon>Hypocreales</taxon>
        <taxon>Stachybotryaceae</taxon>
        <taxon>Stachybotrys</taxon>
    </lineage>
</organism>
<name>A0A8K0SM35_9HYPO</name>
<dbReference type="InterPro" id="IPR055065">
    <property type="entry name" value="OB_MCM10"/>
</dbReference>
<evidence type="ECO:0000256" key="6">
    <source>
        <dbReference type="ARBA" id="ARBA00022833"/>
    </source>
</evidence>
<dbReference type="InterPro" id="IPR012340">
    <property type="entry name" value="NA-bd_OB-fold"/>
</dbReference>
<feature type="compositionally biased region" description="Polar residues" evidence="8">
    <location>
        <begin position="34"/>
        <end position="45"/>
    </location>
</feature>
<feature type="compositionally biased region" description="Polar residues" evidence="8">
    <location>
        <begin position="669"/>
        <end position="679"/>
    </location>
</feature>
<feature type="region of interest" description="Disordered" evidence="8">
    <location>
        <begin position="1"/>
        <end position="58"/>
    </location>
</feature>
<evidence type="ECO:0000256" key="3">
    <source>
        <dbReference type="ARBA" id="ARBA00022705"/>
    </source>
</evidence>
<keyword evidence="6" id="KW-0862">Zinc</keyword>
<feature type="compositionally biased region" description="Polar residues" evidence="8">
    <location>
        <begin position="104"/>
        <end position="114"/>
    </location>
</feature>
<keyword evidence="4" id="KW-0479">Metal-binding</keyword>
<dbReference type="PANTHER" id="PTHR13454">
    <property type="entry name" value="PROTEIN MCM10 HOMOLOG"/>
    <property type="match status" value="1"/>
</dbReference>